<keyword evidence="4 6" id="KW-0560">Oxidoreductase</keyword>
<protein>
    <recommendedName>
        <fullName evidence="6">Flavin-containing monooxygenase</fullName>
        <ecNumber evidence="6">1.-.-.-</ecNumber>
    </recommendedName>
</protein>
<keyword evidence="6" id="KW-0503">Monooxygenase</keyword>
<dbReference type="PRINTS" id="PR00469">
    <property type="entry name" value="PNDRDTASEII"/>
</dbReference>
<evidence type="ECO:0000256" key="5">
    <source>
        <dbReference type="ARBA" id="ARBA00047707"/>
    </source>
</evidence>
<keyword evidence="2 6" id="KW-0285">Flavoprotein</keyword>
<keyword evidence="8" id="KW-1185">Reference proteome</keyword>
<dbReference type="Gene3D" id="3.50.50.60">
    <property type="entry name" value="FAD/NAD(P)-binding domain"/>
    <property type="match status" value="1"/>
</dbReference>
<dbReference type="GO" id="GO:0004499">
    <property type="term" value="F:N,N-dimethylaniline monooxygenase activity"/>
    <property type="evidence" value="ECO:0007669"/>
    <property type="project" value="InterPro"/>
</dbReference>
<evidence type="ECO:0000256" key="6">
    <source>
        <dbReference type="RuleBase" id="RU361177"/>
    </source>
</evidence>
<keyword evidence="3 6" id="KW-0274">FAD</keyword>
<reference evidence="7 8" key="1">
    <citation type="submission" date="2024-01" db="EMBL/GenBank/DDBJ databases">
        <title>Genome assemblies of Stephania.</title>
        <authorList>
            <person name="Yang L."/>
        </authorList>
    </citation>
    <scope>NUCLEOTIDE SEQUENCE [LARGE SCALE GENOMIC DNA]</scope>
    <source>
        <strain evidence="7">JXDWG</strain>
        <tissue evidence="7">Leaf</tissue>
    </source>
</reference>
<evidence type="ECO:0000313" key="8">
    <source>
        <dbReference type="Proteomes" id="UP001419268"/>
    </source>
</evidence>
<dbReference type="GO" id="GO:0103075">
    <property type="term" value="F:indole-3-pyruvate monooxygenase activity"/>
    <property type="evidence" value="ECO:0007669"/>
    <property type="project" value="UniProtKB-EC"/>
</dbReference>
<evidence type="ECO:0000256" key="4">
    <source>
        <dbReference type="ARBA" id="ARBA00023002"/>
    </source>
</evidence>
<comment type="cofactor">
    <cofactor evidence="6">
        <name>FAD</name>
        <dbReference type="ChEBI" id="CHEBI:57692"/>
    </cofactor>
</comment>
<sequence>MPDHEETVIVVGAGPSGIATSACLNNLSIPNIVLEREDCFASLWKKKSYDRLHLHLAKKFCELPHMPFPPSSPTYISRKQFVQYIDEYVSHFRVRPLYNRLVESATFDRARQRWRVEVFDANRGCEEVYFGRFLVVASGETSDAYVPDDVEGLETFVGEVIHSTEYKSGEKYKNERVLVVGSGNSGMEIALDLSNFDSAASIVVRSPVHVVSREMASLGLVLLKHLPLKIVDGLLVILSKLVYGRDLSKYGINRPKEGPFFMKVKYGKYPVIDVGTINKIKSSKIQVVPSITRIRGKEVEFSNGKSDSFDVLIFATGFKRSTNKWLKDDDSLLDEDGIAKQSFPNHWKGMNGIYCAGLSRKGLYGAAMDAINIANDIKQLLVSSIRSLLTSLA</sequence>
<comment type="caution">
    <text evidence="7">The sequence shown here is derived from an EMBL/GenBank/DDBJ whole genome shotgun (WGS) entry which is preliminary data.</text>
</comment>
<dbReference type="PRINTS" id="PR00368">
    <property type="entry name" value="FADPNR"/>
</dbReference>
<accession>A0AAP0JSJ4</accession>
<evidence type="ECO:0000256" key="1">
    <source>
        <dbReference type="ARBA" id="ARBA00009183"/>
    </source>
</evidence>
<dbReference type="Pfam" id="PF00743">
    <property type="entry name" value="FMO-like"/>
    <property type="match status" value="1"/>
</dbReference>
<dbReference type="InterPro" id="IPR000960">
    <property type="entry name" value="Flavin_mOase"/>
</dbReference>
<evidence type="ECO:0000256" key="2">
    <source>
        <dbReference type="ARBA" id="ARBA00022630"/>
    </source>
</evidence>
<dbReference type="Proteomes" id="UP001419268">
    <property type="component" value="Unassembled WGS sequence"/>
</dbReference>
<comment type="similarity">
    <text evidence="1 6">Belongs to the FMO family.</text>
</comment>
<dbReference type="EMBL" id="JBBNAG010000004">
    <property type="protein sequence ID" value="KAK9139461.1"/>
    <property type="molecule type" value="Genomic_DNA"/>
</dbReference>
<dbReference type="PANTHER" id="PTHR43539">
    <property type="entry name" value="FLAVIN-BINDING MONOOXYGENASE-LIKE PROTEIN (AFU_ORTHOLOGUE AFUA_4G09220)"/>
    <property type="match status" value="1"/>
</dbReference>
<organism evidence="7 8">
    <name type="scientific">Stephania cephalantha</name>
    <dbReference type="NCBI Taxonomy" id="152367"/>
    <lineage>
        <taxon>Eukaryota</taxon>
        <taxon>Viridiplantae</taxon>
        <taxon>Streptophyta</taxon>
        <taxon>Embryophyta</taxon>
        <taxon>Tracheophyta</taxon>
        <taxon>Spermatophyta</taxon>
        <taxon>Magnoliopsida</taxon>
        <taxon>Ranunculales</taxon>
        <taxon>Menispermaceae</taxon>
        <taxon>Menispermoideae</taxon>
        <taxon>Cissampelideae</taxon>
        <taxon>Stephania</taxon>
    </lineage>
</organism>
<comment type="catalytic activity">
    <reaction evidence="5">
        <text>indole-3-pyruvate + NADPH + O2 + H(+) = (indol-3-yl)acetate + CO2 + NADP(+) + H2O</text>
        <dbReference type="Rhea" id="RHEA:34331"/>
        <dbReference type="ChEBI" id="CHEBI:15377"/>
        <dbReference type="ChEBI" id="CHEBI:15378"/>
        <dbReference type="ChEBI" id="CHEBI:15379"/>
        <dbReference type="ChEBI" id="CHEBI:16526"/>
        <dbReference type="ChEBI" id="CHEBI:17640"/>
        <dbReference type="ChEBI" id="CHEBI:30854"/>
        <dbReference type="ChEBI" id="CHEBI:57783"/>
        <dbReference type="ChEBI" id="CHEBI:58349"/>
        <dbReference type="EC" id="1.14.13.168"/>
    </reaction>
</comment>
<evidence type="ECO:0000313" key="7">
    <source>
        <dbReference type="EMBL" id="KAK9139461.1"/>
    </source>
</evidence>
<dbReference type="AlphaFoldDB" id="A0AAP0JSJ4"/>
<proteinExistence type="inferred from homology"/>
<dbReference type="EC" id="1.-.-.-" evidence="6"/>
<dbReference type="PIRSF" id="PIRSF000332">
    <property type="entry name" value="FMO"/>
    <property type="match status" value="1"/>
</dbReference>
<dbReference type="SUPFAM" id="SSF51905">
    <property type="entry name" value="FAD/NAD(P)-binding domain"/>
    <property type="match status" value="2"/>
</dbReference>
<gene>
    <name evidence="7" type="ORF">Scep_009142</name>
</gene>
<dbReference type="PANTHER" id="PTHR43539:SF42">
    <property type="entry name" value="OS01G0273800 PROTEIN"/>
    <property type="match status" value="1"/>
</dbReference>
<evidence type="ECO:0000256" key="3">
    <source>
        <dbReference type="ARBA" id="ARBA00022827"/>
    </source>
</evidence>
<dbReference type="GO" id="GO:0050661">
    <property type="term" value="F:NADP binding"/>
    <property type="evidence" value="ECO:0007669"/>
    <property type="project" value="InterPro"/>
</dbReference>
<dbReference type="InterPro" id="IPR050982">
    <property type="entry name" value="Auxin_biosynth/cation_transpt"/>
</dbReference>
<dbReference type="GO" id="GO:0050660">
    <property type="term" value="F:flavin adenine dinucleotide binding"/>
    <property type="evidence" value="ECO:0007669"/>
    <property type="project" value="InterPro"/>
</dbReference>
<dbReference type="InterPro" id="IPR020946">
    <property type="entry name" value="Flavin_mOase-like"/>
</dbReference>
<dbReference type="InterPro" id="IPR036188">
    <property type="entry name" value="FAD/NAD-bd_sf"/>
</dbReference>
<name>A0AAP0JSJ4_9MAGN</name>